<dbReference type="InterPro" id="IPR029071">
    <property type="entry name" value="Ubiquitin-like_domsf"/>
</dbReference>
<organism evidence="3 4">
    <name type="scientific">Polytolypa hystricis (strain UAMH7299)</name>
    <dbReference type="NCBI Taxonomy" id="1447883"/>
    <lineage>
        <taxon>Eukaryota</taxon>
        <taxon>Fungi</taxon>
        <taxon>Dikarya</taxon>
        <taxon>Ascomycota</taxon>
        <taxon>Pezizomycotina</taxon>
        <taxon>Eurotiomycetes</taxon>
        <taxon>Eurotiomycetidae</taxon>
        <taxon>Onygenales</taxon>
        <taxon>Onygenales incertae sedis</taxon>
        <taxon>Polytolypa</taxon>
    </lineage>
</organism>
<protein>
    <recommendedName>
        <fullName evidence="2">DC-UbP/UBTD2 N-terminal domain-containing protein</fullName>
    </recommendedName>
</protein>
<feature type="compositionally biased region" description="Low complexity" evidence="1">
    <location>
        <begin position="71"/>
        <end position="92"/>
    </location>
</feature>
<evidence type="ECO:0000313" key="3">
    <source>
        <dbReference type="EMBL" id="PGH11096.1"/>
    </source>
</evidence>
<evidence type="ECO:0000259" key="2">
    <source>
        <dbReference type="Pfam" id="PF16455"/>
    </source>
</evidence>
<dbReference type="AlphaFoldDB" id="A0A2B7XPK5"/>
<dbReference type="OrthoDB" id="1640476at2759"/>
<sequence>MEKDIKSAVAGNSVLLRLIAWEMIAIIGCCLSLSSRDADSSPYSPGATQEHHGDSSSRAINAAPAPPSRSEPPSLHHSLSHPNITPSRPSQSDPRRRIPSNLPLSEHYNQPIRPRVWRSKRRSWSKAQLAREREEFFETRVTGRPEVWAALAAATSLLREGDIATAQGIIDAAGVTVPTGDICDGCYDENGGLYRLPEAIVSDPVNVVDPEDDGDDDDDDDSATCRRSGELGDEVSSGKLAVEDIDSDEELEEILERRREEKGKGNERDYIKVTARLSDRGGPDVIVAIGKDQLVSSLARRIQADAGIRGKLRVRIAYLGKFLKEHESLISQGWKEGHVVNALVVSIS</sequence>
<evidence type="ECO:0000256" key="1">
    <source>
        <dbReference type="SAM" id="MobiDB-lite"/>
    </source>
</evidence>
<proteinExistence type="predicted"/>
<dbReference type="EMBL" id="PDNA01000137">
    <property type="protein sequence ID" value="PGH11096.1"/>
    <property type="molecule type" value="Genomic_DNA"/>
</dbReference>
<dbReference type="InterPro" id="IPR038169">
    <property type="entry name" value="DC-UbP/UBTD2_N_sf"/>
</dbReference>
<dbReference type="Proteomes" id="UP000224634">
    <property type="component" value="Unassembled WGS sequence"/>
</dbReference>
<dbReference type="Pfam" id="PF16455">
    <property type="entry name" value="UBD"/>
    <property type="match status" value="1"/>
</dbReference>
<dbReference type="PANTHER" id="PTHR13609">
    <property type="entry name" value="UBIQUITIN DOMAIN CONTAINING 1 PROTEIN-RELATED"/>
    <property type="match status" value="1"/>
</dbReference>
<feature type="domain" description="DC-UbP/UBTD2 N-terminal" evidence="2">
    <location>
        <begin position="109"/>
        <end position="209"/>
    </location>
</feature>
<feature type="compositionally biased region" description="Acidic residues" evidence="1">
    <location>
        <begin position="209"/>
        <end position="222"/>
    </location>
</feature>
<dbReference type="InterPro" id="IPR032752">
    <property type="entry name" value="DC-UbP/UBTD2_N"/>
</dbReference>
<gene>
    <name evidence="3" type="ORF">AJ80_07284</name>
</gene>
<reference evidence="3 4" key="1">
    <citation type="submission" date="2017-10" db="EMBL/GenBank/DDBJ databases">
        <title>Comparative genomics in systemic dimorphic fungi from Ajellomycetaceae.</title>
        <authorList>
            <person name="Munoz J.F."/>
            <person name="Mcewen J.G."/>
            <person name="Clay O.K."/>
            <person name="Cuomo C.A."/>
        </authorList>
    </citation>
    <scope>NUCLEOTIDE SEQUENCE [LARGE SCALE GENOMIC DNA]</scope>
    <source>
        <strain evidence="3 4">UAMH7299</strain>
    </source>
</reference>
<comment type="caution">
    <text evidence="3">The sequence shown here is derived from an EMBL/GenBank/DDBJ whole genome shotgun (WGS) entry which is preliminary data.</text>
</comment>
<feature type="region of interest" description="Disordered" evidence="1">
    <location>
        <begin position="205"/>
        <end position="232"/>
    </location>
</feature>
<name>A0A2B7XPK5_POLH7</name>
<dbReference type="STRING" id="1447883.A0A2B7XPK5"/>
<dbReference type="Gene3D" id="1.20.225.20">
    <property type="entry name" value="Ub domain-containing protein, DC-UbP/UBTD2, N-terminal domain"/>
    <property type="match status" value="1"/>
</dbReference>
<dbReference type="SUPFAM" id="SSF54236">
    <property type="entry name" value="Ubiquitin-like"/>
    <property type="match status" value="1"/>
</dbReference>
<keyword evidence="4" id="KW-1185">Reference proteome</keyword>
<feature type="region of interest" description="Disordered" evidence="1">
    <location>
        <begin position="38"/>
        <end position="107"/>
    </location>
</feature>
<accession>A0A2B7XPK5</accession>
<evidence type="ECO:0000313" key="4">
    <source>
        <dbReference type="Proteomes" id="UP000224634"/>
    </source>
</evidence>
<dbReference type="InterPro" id="IPR039869">
    <property type="entry name" value="UBTD1/2"/>
</dbReference>